<gene>
    <name evidence="1" type="ORF">AG1IA_07422</name>
</gene>
<dbReference type="Proteomes" id="UP000011668">
    <property type="component" value="Unassembled WGS sequence"/>
</dbReference>
<dbReference type="AlphaFoldDB" id="L8WK24"/>
<dbReference type="OrthoDB" id="19692at2759"/>
<evidence type="ECO:0000313" key="2">
    <source>
        <dbReference type="Proteomes" id="UP000011668"/>
    </source>
</evidence>
<comment type="caution">
    <text evidence="1">The sequence shown here is derived from an EMBL/GenBank/DDBJ whole genome shotgun (WGS) entry which is preliminary data.</text>
</comment>
<organism evidence="1 2">
    <name type="scientific">Thanatephorus cucumeris (strain AG1-IA)</name>
    <name type="common">Rice sheath blight fungus</name>
    <name type="synonym">Rhizoctonia solani</name>
    <dbReference type="NCBI Taxonomy" id="983506"/>
    <lineage>
        <taxon>Eukaryota</taxon>
        <taxon>Fungi</taxon>
        <taxon>Dikarya</taxon>
        <taxon>Basidiomycota</taxon>
        <taxon>Agaricomycotina</taxon>
        <taxon>Agaricomycetes</taxon>
        <taxon>Cantharellales</taxon>
        <taxon>Ceratobasidiaceae</taxon>
        <taxon>Rhizoctonia</taxon>
        <taxon>Rhizoctonia solani AG-1</taxon>
    </lineage>
</organism>
<evidence type="ECO:0000313" key="1">
    <source>
        <dbReference type="EMBL" id="ELU38546.1"/>
    </source>
</evidence>
<keyword evidence="2" id="KW-1185">Reference proteome</keyword>
<name>L8WK24_THACA</name>
<accession>L8WK24</accession>
<protein>
    <submittedName>
        <fullName evidence="1">Uncharacterized protein</fullName>
    </submittedName>
</protein>
<dbReference type="HOGENOM" id="CLU_2374229_0_0_1"/>
<dbReference type="EMBL" id="AFRT01002128">
    <property type="protein sequence ID" value="ELU38546.1"/>
    <property type="molecule type" value="Genomic_DNA"/>
</dbReference>
<proteinExistence type="predicted"/>
<sequence>MPASSKSKNETRHVFLGNAQARTTTVSALAVQLPCAASCMYSARTKSLLQIDLMMVPRTEYKQLTTNGSPDSMFTAGTFRPILPHKPLSDPDLFT</sequence>
<reference evidence="1 2" key="1">
    <citation type="journal article" date="2013" name="Nat. Commun.">
        <title>The evolution and pathogenic mechanisms of the rice sheath blight pathogen.</title>
        <authorList>
            <person name="Zheng A."/>
            <person name="Lin R."/>
            <person name="Xu L."/>
            <person name="Qin P."/>
            <person name="Tang C."/>
            <person name="Ai P."/>
            <person name="Zhang D."/>
            <person name="Liu Y."/>
            <person name="Sun Z."/>
            <person name="Feng H."/>
            <person name="Wang Y."/>
            <person name="Chen Y."/>
            <person name="Liang X."/>
            <person name="Fu R."/>
            <person name="Li Q."/>
            <person name="Zhang J."/>
            <person name="Yu X."/>
            <person name="Xie Z."/>
            <person name="Ding L."/>
            <person name="Guan P."/>
            <person name="Tang J."/>
            <person name="Liang Y."/>
            <person name="Wang S."/>
            <person name="Deng Q."/>
            <person name="Li S."/>
            <person name="Zhu J."/>
            <person name="Wang L."/>
            <person name="Liu H."/>
            <person name="Li P."/>
        </authorList>
    </citation>
    <scope>NUCLEOTIDE SEQUENCE [LARGE SCALE GENOMIC DNA]</scope>
    <source>
        <strain evidence="2">AG-1 IA</strain>
    </source>
</reference>